<dbReference type="SMART" id="SM00014">
    <property type="entry name" value="acidPPc"/>
    <property type="match status" value="1"/>
</dbReference>
<evidence type="ECO:0000313" key="6">
    <source>
        <dbReference type="EMBL" id="ACT06585.1"/>
    </source>
</evidence>
<sequence>MYDLARRTLIGTISLMVLPILVWSIGWQWQPTVSGWWLKPLFWMTETVSAPWGILTSLVLSAWFLWLLRLPARLALVLLTILFTSVVVGQGIKSAMKNWTQEPRPFVVWLEQTHQVDDRYFYSLPVDERAGLLEQQLQQASSLPQWQRRHWQEQSDYAFPSGHAMFAVTWALLAVGLLWTRRHYMTVVVIILWANSVIASRLLLGMHWPQDVAAAAVISAGVSLVAVWLAHRWCGPLRATGTPQKATVYRRPAHPDA</sequence>
<dbReference type="EMBL" id="CP001655">
    <property type="protein sequence ID" value="ACT06585.1"/>
    <property type="molecule type" value="Genomic_DNA"/>
</dbReference>
<dbReference type="NCBIfam" id="NF007975">
    <property type="entry name" value="PRK10699.1"/>
    <property type="match status" value="1"/>
</dbReference>
<dbReference type="PANTHER" id="PTHR14969:SF54">
    <property type="entry name" value="PHOSPHATIDYLGLYCEROPHOSPHATASE B"/>
    <property type="match status" value="1"/>
</dbReference>
<reference evidence="6 7" key="1">
    <citation type="submission" date="2009-06" db="EMBL/GenBank/DDBJ databases">
        <title>Complete sequence of Dickeya zeae Ech1591.</title>
        <authorList>
            <consortium name="US DOE Joint Genome Institute"/>
            <person name="Lucas S."/>
            <person name="Copeland A."/>
            <person name="Lapidus A."/>
            <person name="Glavina del Rio T."/>
            <person name="Tice H."/>
            <person name="Bruce D."/>
            <person name="Goodwin L."/>
            <person name="Pitluck S."/>
            <person name="Chertkov O."/>
            <person name="Brettin T."/>
            <person name="Detter J.C."/>
            <person name="Han C."/>
            <person name="Larimer F."/>
            <person name="Land M."/>
            <person name="Hauser L."/>
            <person name="Kyrpides N."/>
            <person name="Ovchinnikova G."/>
            <person name="Balakrishnan V."/>
            <person name="Glasner J."/>
            <person name="Perna N.T."/>
        </authorList>
    </citation>
    <scope>NUCLEOTIDE SEQUENCE [LARGE SCALE GENOMIC DNA]</scope>
    <source>
        <strain evidence="6 7">Ech1591</strain>
    </source>
</reference>
<keyword evidence="4" id="KW-0472">Membrane</keyword>
<comment type="catalytic activity">
    <reaction evidence="3">
        <text>di-trans,octa-cis-undecaprenyl diphosphate + H2O = di-trans,octa-cis-undecaprenyl phosphate + phosphate + H(+)</text>
        <dbReference type="Rhea" id="RHEA:28094"/>
        <dbReference type="ChEBI" id="CHEBI:15377"/>
        <dbReference type="ChEBI" id="CHEBI:15378"/>
        <dbReference type="ChEBI" id="CHEBI:43474"/>
        <dbReference type="ChEBI" id="CHEBI:58405"/>
        <dbReference type="ChEBI" id="CHEBI:60392"/>
        <dbReference type="EC" id="3.6.1.27"/>
    </reaction>
</comment>
<dbReference type="Pfam" id="PF01569">
    <property type="entry name" value="PAP2"/>
    <property type="match status" value="1"/>
</dbReference>
<dbReference type="AlphaFoldDB" id="C6CFQ9"/>
<keyword evidence="4" id="KW-0812">Transmembrane</keyword>
<evidence type="ECO:0000256" key="3">
    <source>
        <dbReference type="ARBA" id="ARBA00047594"/>
    </source>
</evidence>
<organism evidence="6 7">
    <name type="scientific">Dickeya chrysanthemi (strain Ech1591)</name>
    <name type="common">Dickeya zeae (strain Ech1591)</name>
    <dbReference type="NCBI Taxonomy" id="561229"/>
    <lineage>
        <taxon>Bacteria</taxon>
        <taxon>Pseudomonadati</taxon>
        <taxon>Pseudomonadota</taxon>
        <taxon>Gammaproteobacteria</taxon>
        <taxon>Enterobacterales</taxon>
        <taxon>Pectobacteriaceae</taxon>
        <taxon>Dickeya</taxon>
    </lineage>
</organism>
<evidence type="ECO:0000313" key="7">
    <source>
        <dbReference type="Proteomes" id="UP000002735"/>
    </source>
</evidence>
<dbReference type="KEGG" id="dze:Dd1591_1733"/>
<feature type="transmembrane region" description="Helical" evidence="4">
    <location>
        <begin position="49"/>
        <end position="67"/>
    </location>
</feature>
<dbReference type="InterPro" id="IPR036938">
    <property type="entry name" value="PAP2/HPO_sf"/>
</dbReference>
<keyword evidence="6" id="KW-0378">Hydrolase</keyword>
<evidence type="ECO:0000256" key="1">
    <source>
        <dbReference type="ARBA" id="ARBA00012374"/>
    </source>
</evidence>
<dbReference type="Proteomes" id="UP000002735">
    <property type="component" value="Chromosome"/>
</dbReference>
<accession>C6CFQ9</accession>
<dbReference type="GO" id="GO:0050380">
    <property type="term" value="F:undecaprenyl-diphosphatase activity"/>
    <property type="evidence" value="ECO:0007669"/>
    <property type="project" value="UniProtKB-EC"/>
</dbReference>
<feature type="transmembrane region" description="Helical" evidence="4">
    <location>
        <begin position="212"/>
        <end position="230"/>
    </location>
</feature>
<name>C6CFQ9_DICC1</name>
<feature type="transmembrane region" description="Helical" evidence="4">
    <location>
        <begin position="157"/>
        <end position="179"/>
    </location>
</feature>
<feature type="transmembrane region" description="Helical" evidence="4">
    <location>
        <begin position="186"/>
        <end position="206"/>
    </location>
</feature>
<dbReference type="EC" id="3.6.1.27" evidence="1"/>
<feature type="transmembrane region" description="Helical" evidence="4">
    <location>
        <begin position="74"/>
        <end position="92"/>
    </location>
</feature>
<evidence type="ECO:0000256" key="4">
    <source>
        <dbReference type="SAM" id="Phobius"/>
    </source>
</evidence>
<protein>
    <recommendedName>
        <fullName evidence="1">undecaprenyl-diphosphate phosphatase</fullName>
        <ecNumber evidence="1">3.6.1.27</ecNumber>
    </recommendedName>
    <alternativeName>
        <fullName evidence="2">Undecaprenyl pyrophosphate phosphatase</fullName>
    </alternativeName>
</protein>
<dbReference type="OrthoDB" id="5586741at2"/>
<dbReference type="PANTHER" id="PTHR14969">
    <property type="entry name" value="SPHINGOSINE-1-PHOSPHATE PHOSPHOHYDROLASE"/>
    <property type="match status" value="1"/>
</dbReference>
<evidence type="ECO:0000259" key="5">
    <source>
        <dbReference type="SMART" id="SM00014"/>
    </source>
</evidence>
<dbReference type="RefSeq" id="WP_012769455.1">
    <property type="nucleotide sequence ID" value="NC_012912.1"/>
</dbReference>
<dbReference type="GeneID" id="45079835"/>
<dbReference type="Gene3D" id="1.20.144.10">
    <property type="entry name" value="Phosphatidic acid phosphatase type 2/haloperoxidase"/>
    <property type="match status" value="1"/>
</dbReference>
<keyword evidence="4" id="KW-1133">Transmembrane helix</keyword>
<dbReference type="InterPro" id="IPR000326">
    <property type="entry name" value="PAP2/HPO"/>
</dbReference>
<dbReference type="SUPFAM" id="SSF48317">
    <property type="entry name" value="Acid phosphatase/Vanadium-dependent haloperoxidase"/>
    <property type="match status" value="1"/>
</dbReference>
<feature type="transmembrane region" description="Helical" evidence="4">
    <location>
        <begin position="9"/>
        <end position="29"/>
    </location>
</feature>
<feature type="domain" description="Phosphatidic acid phosphatase type 2/haloperoxidase" evidence="5">
    <location>
        <begin position="77"/>
        <end position="227"/>
    </location>
</feature>
<dbReference type="eggNOG" id="COG0671">
    <property type="taxonomic scope" value="Bacteria"/>
</dbReference>
<dbReference type="STRING" id="561229.Dd1591_1733"/>
<dbReference type="HOGENOM" id="CLU_083863_0_0_6"/>
<proteinExistence type="predicted"/>
<dbReference type="GO" id="GO:0005886">
    <property type="term" value="C:plasma membrane"/>
    <property type="evidence" value="ECO:0007669"/>
    <property type="project" value="TreeGrafter"/>
</dbReference>
<gene>
    <name evidence="6" type="ordered locus">Dd1591_1733</name>
</gene>
<evidence type="ECO:0000256" key="2">
    <source>
        <dbReference type="ARBA" id="ARBA00032707"/>
    </source>
</evidence>